<keyword evidence="4" id="KW-0281">Fimbrium</keyword>
<evidence type="ECO:0000313" key="6">
    <source>
        <dbReference type="EMBL" id="EXZ28561.1"/>
    </source>
</evidence>
<name>A0A016AJJ6_BACFG</name>
<comment type="similarity">
    <text evidence="2">Belongs to the bacteroidetes fimbrillin superfamily. FimA/Mfa1 family.</text>
</comment>
<dbReference type="AlphaFoldDB" id="A0A016AJJ6"/>
<evidence type="ECO:0000256" key="3">
    <source>
        <dbReference type="ARBA" id="ARBA00022729"/>
    </source>
</evidence>
<sequence>MKKLMVILITGLLYMSCTDSMEVSGDADRNNTEDVSVRLVITIPASTTYARTRGTFATTDHESKISEIQVLVFEEGKYKYRVPGISINNTSSAASFKALLKSSSSPLKLLILANATNAVIANEPSVDDSEDLVKKNINLRFNNITSDFPMYGEYELPGGLEATVINNITGIKMLRSIARVDVKATEVANFKLSGVKAYRANDHLQIIPDETGVVRVTLPSVPAGSSGNVNSILYPVPAENLNEFSAQLYLPEADSPTPDNRVSQATCIVVEGYYEGSDQPGYYRMDFDPDNVENAFGQVLRNHKYIFNIKKVSGPGWGSPDEAANNRSAHIVAEIQAWDDYTIDMNFDGEHHFGVSTREIVLKNKAGSAGIINVSTDLPDYTLQWADAAGTPTGTGSQSLANEYFTVTKAQNGSQLVITALQSNSTNDTSRIQNFVITAHRWRILVNIQQKYDVAAYQTIHLLTFNAGLGYLGTNIIGSGSAEARATGLRGILNNQNNFGPTGTVECGGYNLIGVNANYNNLTDALFASFDVVYVHYMGNLLFGTSDAQKAHNWVKSKKNRVLIVSYDALDVSQNLLKEILGGNNGISFLTSNTGPYPLATPENGNSYFTTTGPFTSAPYTPINTDFSLRNYDAYHGEIQLNTEASKGITPILMGPAGGIVLGIDYSRRIVYWGDTDIGSSASSSTSTTDNRINNNSGTINNNASKLIANVFAWIAETVLYGE</sequence>
<comment type="subcellular location">
    <subcellularLocation>
        <location evidence="1">Fimbrium</location>
    </subcellularLocation>
</comment>
<gene>
    <name evidence="6" type="ORF">M136_2255</name>
</gene>
<accession>A0A016AJJ6</accession>
<evidence type="ECO:0000256" key="1">
    <source>
        <dbReference type="ARBA" id="ARBA00004561"/>
    </source>
</evidence>
<reference evidence="6 7" key="1">
    <citation type="submission" date="2014-02" db="EMBL/GenBank/DDBJ databases">
        <authorList>
            <person name="Sears C."/>
            <person name="Carroll K."/>
            <person name="Sack B.R."/>
            <person name="Qadri F."/>
            <person name="Myers L.L."/>
            <person name="Chung G.-T."/>
            <person name="Escheverria P."/>
            <person name="Fraser C.M."/>
            <person name="Sadzewicz L."/>
            <person name="Shefchek K.A."/>
            <person name="Tallon L."/>
            <person name="Das S.P."/>
            <person name="Daugherty S."/>
            <person name="Mongodin E.F."/>
        </authorList>
    </citation>
    <scope>NUCLEOTIDE SEQUENCE [LARGE SCALE GENOMIC DNA]</scope>
    <source>
        <strain evidence="6 7">S36L11</strain>
    </source>
</reference>
<dbReference type="Proteomes" id="UP000022082">
    <property type="component" value="Unassembled WGS sequence"/>
</dbReference>
<organism evidence="6 7">
    <name type="scientific">Bacteroides fragilis str. S36L11</name>
    <dbReference type="NCBI Taxonomy" id="1339327"/>
    <lineage>
        <taxon>Bacteria</taxon>
        <taxon>Pseudomonadati</taxon>
        <taxon>Bacteroidota</taxon>
        <taxon>Bacteroidia</taxon>
        <taxon>Bacteroidales</taxon>
        <taxon>Bacteroidaceae</taxon>
        <taxon>Bacteroides</taxon>
    </lineage>
</organism>
<proteinExistence type="inferred from homology"/>
<feature type="domain" description="Major fimbrial subunit protein N-terminal" evidence="5">
    <location>
        <begin position="37"/>
        <end position="158"/>
    </location>
</feature>
<evidence type="ECO:0000256" key="2">
    <source>
        <dbReference type="ARBA" id="ARBA00006011"/>
    </source>
</evidence>
<keyword evidence="3" id="KW-0732">Signal</keyword>
<comment type="caution">
    <text evidence="6">The sequence shown here is derived from an EMBL/GenBank/DDBJ whole genome shotgun (WGS) entry which is preliminary data.</text>
</comment>
<evidence type="ECO:0000313" key="7">
    <source>
        <dbReference type="Proteomes" id="UP000022082"/>
    </source>
</evidence>
<dbReference type="GO" id="GO:0009289">
    <property type="term" value="C:pilus"/>
    <property type="evidence" value="ECO:0007669"/>
    <property type="project" value="UniProtKB-SubCell"/>
</dbReference>
<evidence type="ECO:0000256" key="4">
    <source>
        <dbReference type="ARBA" id="ARBA00023263"/>
    </source>
</evidence>
<protein>
    <submittedName>
        <fullName evidence="6">Major fimbrial subunit family protein</fullName>
    </submittedName>
</protein>
<evidence type="ECO:0000259" key="5">
    <source>
        <dbReference type="Pfam" id="PF06321"/>
    </source>
</evidence>
<dbReference type="Pfam" id="PF06321">
    <property type="entry name" value="P_gingi_FimA"/>
    <property type="match status" value="1"/>
</dbReference>
<dbReference type="InterPro" id="IPR029141">
    <property type="entry name" value="FimA_N"/>
</dbReference>
<dbReference type="RefSeq" id="WP_032556755.1">
    <property type="nucleotide sequence ID" value="NZ_JGDJ01000201.1"/>
</dbReference>
<dbReference type="EMBL" id="JGDJ01000201">
    <property type="protein sequence ID" value="EXZ28561.1"/>
    <property type="molecule type" value="Genomic_DNA"/>
</dbReference>
<dbReference type="PATRIC" id="fig|1339327.3.peg.2874"/>